<protein>
    <recommendedName>
        <fullName evidence="1">Transcription regulator TrmB N-terminal domain-containing protein</fullName>
    </recommendedName>
</protein>
<dbReference type="InterPro" id="IPR036388">
    <property type="entry name" value="WH-like_DNA-bd_sf"/>
</dbReference>
<dbReference type="InterPro" id="IPR036390">
    <property type="entry name" value="WH_DNA-bd_sf"/>
</dbReference>
<feature type="domain" description="Transcription regulator TrmB N-terminal" evidence="1">
    <location>
        <begin position="17"/>
        <end position="77"/>
    </location>
</feature>
<sequence>MPPVFMAELDLERTLIDYGLRPKQAKVYLATLQVGSGPILKIAQQAGLARSTTEIVLNTLLDKGLVSSFKKKRVRYFSADDPHTIIGSLKEKTTIMERALPKFMAVYGSSKSRPTVRFYEGKPGMKIILEEILNEAKSLLSFASVEDLFATLENYPDFVKKRVELKIPVRVILRDSPKARERKVLGPQHLREVRLIPEHYDYHGLFYIWNDKIAMFSFGEDLSAILIESQELSQMQRASFNFMWDSLEPK</sequence>
<dbReference type="InterPro" id="IPR002831">
    <property type="entry name" value="Tscrpt_reg_TrmB_N"/>
</dbReference>
<dbReference type="InterPro" id="IPR051797">
    <property type="entry name" value="TrmB-like"/>
</dbReference>
<dbReference type="SUPFAM" id="SSF46785">
    <property type="entry name" value="Winged helix' DNA-binding domain"/>
    <property type="match status" value="1"/>
</dbReference>
<dbReference type="AlphaFoldDB" id="A0A1F5PX97"/>
<dbReference type="PANTHER" id="PTHR34293">
    <property type="entry name" value="HTH-TYPE TRANSCRIPTIONAL REGULATOR TRMBL2"/>
    <property type="match status" value="1"/>
</dbReference>
<dbReference type="EMBL" id="MFFB01000013">
    <property type="protein sequence ID" value="OGE94535.1"/>
    <property type="molecule type" value="Genomic_DNA"/>
</dbReference>
<dbReference type="Gene3D" id="1.10.10.10">
    <property type="entry name" value="Winged helix-like DNA-binding domain superfamily/Winged helix DNA-binding domain"/>
    <property type="match status" value="1"/>
</dbReference>
<proteinExistence type="predicted"/>
<comment type="caution">
    <text evidence="2">The sequence shown here is derived from an EMBL/GenBank/DDBJ whole genome shotgun (WGS) entry which is preliminary data.</text>
</comment>
<dbReference type="PANTHER" id="PTHR34293:SF1">
    <property type="entry name" value="HTH-TYPE TRANSCRIPTIONAL REGULATOR TRMBL2"/>
    <property type="match status" value="1"/>
</dbReference>
<evidence type="ECO:0000313" key="2">
    <source>
        <dbReference type="EMBL" id="OGE94535.1"/>
    </source>
</evidence>
<dbReference type="Pfam" id="PF01978">
    <property type="entry name" value="TrmB"/>
    <property type="match status" value="1"/>
</dbReference>
<gene>
    <name evidence="2" type="ORF">A3B10_00020</name>
</gene>
<evidence type="ECO:0000313" key="3">
    <source>
        <dbReference type="Proteomes" id="UP000177281"/>
    </source>
</evidence>
<dbReference type="Proteomes" id="UP000177281">
    <property type="component" value="Unassembled WGS sequence"/>
</dbReference>
<name>A0A1F5PX97_9BACT</name>
<dbReference type="STRING" id="1817841.A3B10_00020"/>
<accession>A0A1F5PX97</accession>
<evidence type="ECO:0000259" key="1">
    <source>
        <dbReference type="Pfam" id="PF01978"/>
    </source>
</evidence>
<organism evidence="2 3">
    <name type="scientific">Candidatus Doudnabacteria bacterium RIFCSPLOWO2_01_FULL_44_21</name>
    <dbReference type="NCBI Taxonomy" id="1817841"/>
    <lineage>
        <taxon>Bacteria</taxon>
        <taxon>Candidatus Doudnaibacteriota</taxon>
    </lineage>
</organism>
<reference evidence="2 3" key="1">
    <citation type="journal article" date="2016" name="Nat. Commun.">
        <title>Thousands of microbial genomes shed light on interconnected biogeochemical processes in an aquifer system.</title>
        <authorList>
            <person name="Anantharaman K."/>
            <person name="Brown C.T."/>
            <person name="Hug L.A."/>
            <person name="Sharon I."/>
            <person name="Castelle C.J."/>
            <person name="Probst A.J."/>
            <person name="Thomas B.C."/>
            <person name="Singh A."/>
            <person name="Wilkins M.J."/>
            <person name="Karaoz U."/>
            <person name="Brodie E.L."/>
            <person name="Williams K.H."/>
            <person name="Hubbard S.S."/>
            <person name="Banfield J.F."/>
        </authorList>
    </citation>
    <scope>NUCLEOTIDE SEQUENCE [LARGE SCALE GENOMIC DNA]</scope>
</reference>